<dbReference type="RefSeq" id="WP_306213655.1">
    <property type="nucleotide sequence ID" value="NZ_CP132356.1"/>
</dbReference>
<name>A0AA50HNN1_9GAMM</name>
<proteinExistence type="predicted"/>
<gene>
    <name evidence="1" type="ORF">Q3V30_22615</name>
</gene>
<dbReference type="KEGG" id="epi:Q3V30_22615"/>
<dbReference type="Proteomes" id="UP001228139">
    <property type="component" value="Plasmid unnamed3"/>
</dbReference>
<geneLocation type="plasmid" evidence="1 2">
    <name>unnamed3</name>
</geneLocation>
<accession>A0AA50HNN1</accession>
<keyword evidence="2" id="KW-1185">Reference proteome</keyword>
<reference evidence="1 2" key="1">
    <citation type="submission" date="2023-07" db="EMBL/GenBank/DDBJ databases">
        <title>Pathogenic bacteria of pear tree diseases.</title>
        <authorList>
            <person name="Zhang Z."/>
            <person name="He L."/>
            <person name="Huang R."/>
        </authorList>
    </citation>
    <scope>NUCLEOTIDE SEQUENCE [LARGE SCALE GENOMIC DNA]</scope>
    <source>
        <strain evidence="1 2">DE2</strain>
        <plasmid evidence="1 2">unnamed3</plasmid>
    </source>
</reference>
<dbReference type="AlphaFoldDB" id="A0AA50HNN1"/>
<organism evidence="1 2">
    <name type="scientific">Erwinia pyri</name>
    <dbReference type="NCBI Taxonomy" id="3062598"/>
    <lineage>
        <taxon>Bacteria</taxon>
        <taxon>Pseudomonadati</taxon>
        <taxon>Pseudomonadota</taxon>
        <taxon>Gammaproteobacteria</taxon>
        <taxon>Enterobacterales</taxon>
        <taxon>Erwiniaceae</taxon>
        <taxon>Erwinia</taxon>
    </lineage>
</organism>
<evidence type="ECO:0000313" key="2">
    <source>
        <dbReference type="Proteomes" id="UP001228139"/>
    </source>
</evidence>
<sequence length="103" mass="10872">MSTNRSITASNRVPHPACSPVSVQQAAVFQRSLRIDEASPSGLVWKQDSKGIAKTFRPAGAVAGSQNNRGVWRVGISGKAWACSVVIRAIRALQDAQQSAKGA</sequence>
<keyword evidence="1" id="KW-0614">Plasmid</keyword>
<dbReference type="EMBL" id="CP132356">
    <property type="protein sequence ID" value="WLS81258.1"/>
    <property type="molecule type" value="Genomic_DNA"/>
</dbReference>
<protein>
    <submittedName>
        <fullName evidence="1">Uncharacterized protein</fullName>
    </submittedName>
</protein>
<evidence type="ECO:0000313" key="1">
    <source>
        <dbReference type="EMBL" id="WLS81258.1"/>
    </source>
</evidence>